<reference evidence="6 7" key="1">
    <citation type="submission" date="2016-07" db="EMBL/GenBank/DDBJ databases">
        <title>Comparative genomics of the entomopathogenic fungus Beauveria bassiana.</title>
        <authorList>
            <person name="Valero Jimenez C.A."/>
            <person name="Zwaan B.J."/>
            <person name="Van Kan J.A."/>
            <person name="Takken W."/>
            <person name="Debets A.J."/>
            <person name="Schoustra S.E."/>
            <person name="Koenraadt C.J."/>
        </authorList>
    </citation>
    <scope>NUCLEOTIDE SEQUENCE [LARGE SCALE GENOMIC DNA]</scope>
    <source>
        <strain evidence="6 7">ARSEF 8028</strain>
    </source>
</reference>
<evidence type="ECO:0000256" key="3">
    <source>
        <dbReference type="ARBA" id="ARBA00022801"/>
    </source>
</evidence>
<evidence type="ECO:0000256" key="2">
    <source>
        <dbReference type="ARBA" id="ARBA00022723"/>
    </source>
</evidence>
<dbReference type="OrthoDB" id="374045at2759"/>
<evidence type="ECO:0000256" key="1">
    <source>
        <dbReference type="ARBA" id="ARBA00001936"/>
    </source>
</evidence>
<dbReference type="InterPro" id="IPR038763">
    <property type="entry name" value="DHH_sf"/>
</dbReference>
<dbReference type="Proteomes" id="UP000237441">
    <property type="component" value="Unassembled WGS sequence"/>
</dbReference>
<dbReference type="PANTHER" id="PTHR12112">
    <property type="entry name" value="BNIP - RELATED"/>
    <property type="match status" value="1"/>
</dbReference>
<evidence type="ECO:0000313" key="6">
    <source>
        <dbReference type="EMBL" id="PQK17543.1"/>
    </source>
</evidence>
<gene>
    <name evidence="6" type="ORF">BB8028_0008g00530</name>
</gene>
<evidence type="ECO:0000313" key="7">
    <source>
        <dbReference type="Proteomes" id="UP000237441"/>
    </source>
</evidence>
<proteinExistence type="predicted"/>
<organism evidence="6 7">
    <name type="scientific">Beauveria bassiana</name>
    <name type="common">White muscardine disease fungus</name>
    <name type="synonym">Tritirachium shiotae</name>
    <dbReference type="NCBI Taxonomy" id="176275"/>
    <lineage>
        <taxon>Eukaryota</taxon>
        <taxon>Fungi</taxon>
        <taxon>Dikarya</taxon>
        <taxon>Ascomycota</taxon>
        <taxon>Pezizomycotina</taxon>
        <taxon>Sordariomycetes</taxon>
        <taxon>Hypocreomycetidae</taxon>
        <taxon>Hypocreales</taxon>
        <taxon>Cordycipitaceae</taxon>
        <taxon>Beauveria</taxon>
    </lineage>
</organism>
<dbReference type="AlphaFoldDB" id="A0A2S7YND0"/>
<dbReference type="Gene3D" id="3.90.1640.10">
    <property type="entry name" value="inorganic pyrophosphatase (n-terminal core)"/>
    <property type="match status" value="1"/>
</dbReference>
<dbReference type="Pfam" id="PF02833">
    <property type="entry name" value="DHHA2"/>
    <property type="match status" value="1"/>
</dbReference>
<protein>
    <recommendedName>
        <fullName evidence="5">DHHA2 domain-containing protein</fullName>
    </recommendedName>
</protein>
<dbReference type="GO" id="GO:0046872">
    <property type="term" value="F:metal ion binding"/>
    <property type="evidence" value="ECO:0007669"/>
    <property type="project" value="UniProtKB-KW"/>
</dbReference>
<dbReference type="InterPro" id="IPR038222">
    <property type="entry name" value="DHHA2_dom_sf"/>
</dbReference>
<evidence type="ECO:0000259" key="5">
    <source>
        <dbReference type="SMART" id="SM01131"/>
    </source>
</evidence>
<dbReference type="GO" id="GO:0005737">
    <property type="term" value="C:cytoplasm"/>
    <property type="evidence" value="ECO:0007669"/>
    <property type="project" value="InterPro"/>
</dbReference>
<dbReference type="SUPFAM" id="SSF64182">
    <property type="entry name" value="DHH phosphoesterases"/>
    <property type="match status" value="1"/>
</dbReference>
<keyword evidence="4" id="KW-0464">Manganese</keyword>
<dbReference type="SMART" id="SM01131">
    <property type="entry name" value="DHHA2"/>
    <property type="match status" value="1"/>
</dbReference>
<name>A0A2S7YND0_BEABA</name>
<accession>A0A2S7YND0</accession>
<evidence type="ECO:0000256" key="4">
    <source>
        <dbReference type="ARBA" id="ARBA00023211"/>
    </source>
</evidence>
<comment type="cofactor">
    <cofactor evidence="1">
        <name>Mn(2+)</name>
        <dbReference type="ChEBI" id="CHEBI:29035"/>
    </cofactor>
</comment>
<dbReference type="InterPro" id="IPR001667">
    <property type="entry name" value="DDH_dom"/>
</dbReference>
<dbReference type="EMBL" id="JRHA01000008">
    <property type="protein sequence ID" value="PQK17543.1"/>
    <property type="molecule type" value="Genomic_DNA"/>
</dbReference>
<dbReference type="GO" id="GO:0004309">
    <property type="term" value="F:exopolyphosphatase activity"/>
    <property type="evidence" value="ECO:0007669"/>
    <property type="project" value="TreeGrafter"/>
</dbReference>
<keyword evidence="2" id="KW-0479">Metal-binding</keyword>
<dbReference type="Gene3D" id="3.10.310.20">
    <property type="entry name" value="DHHA2 domain"/>
    <property type="match status" value="1"/>
</dbReference>
<comment type="caution">
    <text evidence="6">The sequence shown here is derived from an EMBL/GenBank/DDBJ whole genome shotgun (WGS) entry which is preliminary data.</text>
</comment>
<feature type="domain" description="DHHA2" evidence="5">
    <location>
        <begin position="280"/>
        <end position="441"/>
    </location>
</feature>
<sequence length="448" mass="49436">MRARQLYLFSRHHPLGSLIGPRSRLSQHSSGRTRTIMTTSTISLKIFLAAAREALAAKPAERSLPLTFVVGNESADLDSLCSAVVLAYIRSHIAPKRLHIPLSNLPRDDLALRNELVPVLAKADLKASDLITLSELPQELDPKDTEWVLVDHNVLTGNLKKYESRVVGCIDHHVDERAVSVQATPRVIETCGSCMSLVVEHYADAWRGLLNAKLPSIATTNNPVSKHLTQLAQVALAPVLIDTINLTNAAKVRPEDSRAAKLLKTELMHDDPNFDPNAYYEQVTAAKEDLSKLSLRDILRKDYKEWENCGIKLGVSCAVQNFDFLLEKAAAASPLGIGNGPDVLLRELRSWAQEQALDIASVMTTSNNNPGGEFQRHLLVWGLTGPGKQAVERFKKDNTETLKLTQWNGGLLDEQGSRHAWRQLDLESSRKQVAPLLRDAMESAGANL</sequence>
<dbReference type="InterPro" id="IPR004097">
    <property type="entry name" value="DHHA2"/>
</dbReference>
<keyword evidence="3" id="KW-0378">Hydrolase</keyword>
<dbReference type="PANTHER" id="PTHR12112:SF39">
    <property type="entry name" value="EG:152A3.5 PROTEIN (FBGN0003116_PN PROTEIN)"/>
    <property type="match status" value="1"/>
</dbReference>
<dbReference type="Pfam" id="PF01368">
    <property type="entry name" value="DHH"/>
    <property type="match status" value="1"/>
</dbReference>